<gene>
    <name evidence="1" type="ORF">S01H1_36214</name>
</gene>
<accession>X0VQ56</accession>
<reference evidence="1" key="1">
    <citation type="journal article" date="2014" name="Front. Microbiol.">
        <title>High frequency of phylogenetically diverse reductive dehalogenase-homologous genes in deep subseafloor sedimentary metagenomes.</title>
        <authorList>
            <person name="Kawai M."/>
            <person name="Futagami T."/>
            <person name="Toyoda A."/>
            <person name="Takaki Y."/>
            <person name="Nishi S."/>
            <person name="Hori S."/>
            <person name="Arai W."/>
            <person name="Tsubouchi T."/>
            <person name="Morono Y."/>
            <person name="Uchiyama I."/>
            <person name="Ito T."/>
            <person name="Fujiyama A."/>
            <person name="Inagaki F."/>
            <person name="Takami H."/>
        </authorList>
    </citation>
    <scope>NUCLEOTIDE SEQUENCE</scope>
    <source>
        <strain evidence="1">Expedition CK06-06</strain>
    </source>
</reference>
<comment type="caution">
    <text evidence="1">The sequence shown here is derived from an EMBL/GenBank/DDBJ whole genome shotgun (WGS) entry which is preliminary data.</text>
</comment>
<name>X0VQ56_9ZZZZ</name>
<proteinExistence type="predicted"/>
<feature type="non-terminal residue" evidence="1">
    <location>
        <position position="1"/>
    </location>
</feature>
<evidence type="ECO:0000313" key="1">
    <source>
        <dbReference type="EMBL" id="GAG02701.1"/>
    </source>
</evidence>
<sequence length="72" mass="8708">YSVRVEPGTVNVIIKGGNNFIYEVNKEDIRAEIPWKKEWKRYREYREKLVIKHPKDIISYEELPKVFTVIIE</sequence>
<dbReference type="AlphaFoldDB" id="X0VQ56"/>
<dbReference type="EMBL" id="BARS01022673">
    <property type="protein sequence ID" value="GAG02701.1"/>
    <property type="molecule type" value="Genomic_DNA"/>
</dbReference>
<protein>
    <submittedName>
        <fullName evidence="1">Uncharacterized protein</fullName>
    </submittedName>
</protein>
<organism evidence="1">
    <name type="scientific">marine sediment metagenome</name>
    <dbReference type="NCBI Taxonomy" id="412755"/>
    <lineage>
        <taxon>unclassified sequences</taxon>
        <taxon>metagenomes</taxon>
        <taxon>ecological metagenomes</taxon>
    </lineage>
</organism>